<accession>A0A2Z2MFL8</accession>
<dbReference type="AlphaFoldDB" id="A0A2Z2MFL8"/>
<protein>
    <submittedName>
        <fullName evidence="1">Uncharacterized protein</fullName>
    </submittedName>
</protein>
<evidence type="ECO:0000313" key="1">
    <source>
        <dbReference type="EMBL" id="ASJ02694.1"/>
    </source>
</evidence>
<dbReference type="Proteomes" id="UP000250179">
    <property type="component" value="Chromosome"/>
</dbReference>
<evidence type="ECO:0000313" key="2">
    <source>
        <dbReference type="Proteomes" id="UP000250179"/>
    </source>
</evidence>
<gene>
    <name evidence="1" type="ORF">A3L09_05210</name>
</gene>
<organism evidence="1 2">
    <name type="scientific">Thermococcus profundus</name>
    <dbReference type="NCBI Taxonomy" id="49899"/>
    <lineage>
        <taxon>Archaea</taxon>
        <taxon>Methanobacteriati</taxon>
        <taxon>Methanobacteriota</taxon>
        <taxon>Thermococci</taxon>
        <taxon>Thermococcales</taxon>
        <taxon>Thermococcaceae</taxon>
        <taxon>Thermococcus</taxon>
    </lineage>
</organism>
<name>A0A2Z2MFL8_THEPR</name>
<keyword evidence="2" id="KW-1185">Reference proteome</keyword>
<dbReference type="KEGG" id="tprf:A3L09_05210"/>
<dbReference type="EMBL" id="CP014862">
    <property type="protein sequence ID" value="ASJ02694.1"/>
    <property type="molecule type" value="Genomic_DNA"/>
</dbReference>
<proteinExistence type="predicted"/>
<reference evidence="1 2" key="1">
    <citation type="submission" date="2016-03" db="EMBL/GenBank/DDBJ databases">
        <title>Complete genome sequence of Thermococcus profundus strain DT5432.</title>
        <authorList>
            <person name="Oger P.M."/>
        </authorList>
    </citation>
    <scope>NUCLEOTIDE SEQUENCE [LARGE SCALE GENOMIC DNA]</scope>
    <source>
        <strain evidence="1 2">DT 5432</strain>
    </source>
</reference>
<sequence length="64" mass="7399">MIRKKEIYSSFAQESVLKNLGPFRMVTQDRSLKGSYTILQRTYSGIIAGQQKTFHGMEIPPKEY</sequence>